<accession>B9TG71</accession>
<proteinExistence type="predicted"/>
<feature type="non-terminal residue" evidence="1">
    <location>
        <position position="1"/>
    </location>
</feature>
<dbReference type="InParanoid" id="B9TG71"/>
<evidence type="ECO:0000313" key="2">
    <source>
        <dbReference type="Proteomes" id="UP000008311"/>
    </source>
</evidence>
<protein>
    <submittedName>
        <fullName evidence="1">Uncharacterized protein</fullName>
    </submittedName>
</protein>
<evidence type="ECO:0000313" key="1">
    <source>
        <dbReference type="EMBL" id="EEF25144.1"/>
    </source>
</evidence>
<dbReference type="EMBL" id="EQ980418">
    <property type="protein sequence ID" value="EEF25144.1"/>
    <property type="molecule type" value="Genomic_DNA"/>
</dbReference>
<reference evidence="2" key="1">
    <citation type="journal article" date="2010" name="Nat. Biotechnol.">
        <title>Draft genome sequence of the oilseed species Ricinus communis.</title>
        <authorList>
            <person name="Chan A.P."/>
            <person name="Crabtree J."/>
            <person name="Zhao Q."/>
            <person name="Lorenzi H."/>
            <person name="Orvis J."/>
            <person name="Puiu D."/>
            <person name="Melake-Berhan A."/>
            <person name="Jones K.M."/>
            <person name="Redman J."/>
            <person name="Chen G."/>
            <person name="Cahoon E.B."/>
            <person name="Gedil M."/>
            <person name="Stanke M."/>
            <person name="Haas B.J."/>
            <person name="Wortman J.R."/>
            <person name="Fraser-Liggett C.M."/>
            <person name="Ravel J."/>
            <person name="Rabinowicz P.D."/>
        </authorList>
    </citation>
    <scope>NUCLEOTIDE SEQUENCE [LARGE SCALE GENOMIC DNA]</scope>
    <source>
        <strain evidence="2">cv. Hale</strain>
    </source>
</reference>
<name>B9TG71_RICCO</name>
<organism evidence="1 2">
    <name type="scientific">Ricinus communis</name>
    <name type="common">Castor bean</name>
    <dbReference type="NCBI Taxonomy" id="3988"/>
    <lineage>
        <taxon>Eukaryota</taxon>
        <taxon>Viridiplantae</taxon>
        <taxon>Streptophyta</taxon>
        <taxon>Embryophyta</taxon>
        <taxon>Tracheophyta</taxon>
        <taxon>Spermatophyta</taxon>
        <taxon>Magnoliopsida</taxon>
        <taxon>eudicotyledons</taxon>
        <taxon>Gunneridae</taxon>
        <taxon>Pentapetalae</taxon>
        <taxon>rosids</taxon>
        <taxon>fabids</taxon>
        <taxon>Malpighiales</taxon>
        <taxon>Euphorbiaceae</taxon>
        <taxon>Acalyphoideae</taxon>
        <taxon>Acalypheae</taxon>
        <taxon>Ricinus</taxon>
    </lineage>
</organism>
<sequence>RLPGWHSVQMQFGLWKSLTDIFHDGGTDDDIAHTAPLHDEDAPNGRVAWQVAHDGVIQRSAQTIGILI</sequence>
<gene>
    <name evidence="1" type="ORF">RCOM_1792940</name>
</gene>
<dbReference type="AlphaFoldDB" id="B9TG71"/>
<keyword evidence="2" id="KW-1185">Reference proteome</keyword>
<dbReference type="Proteomes" id="UP000008311">
    <property type="component" value="Unassembled WGS sequence"/>
</dbReference>